<organism evidence="2 3">
    <name type="scientific">Recurvomyces mirabilis</name>
    <dbReference type="NCBI Taxonomy" id="574656"/>
    <lineage>
        <taxon>Eukaryota</taxon>
        <taxon>Fungi</taxon>
        <taxon>Dikarya</taxon>
        <taxon>Ascomycota</taxon>
        <taxon>Pezizomycotina</taxon>
        <taxon>Dothideomycetes</taxon>
        <taxon>Dothideomycetidae</taxon>
        <taxon>Mycosphaerellales</taxon>
        <taxon>Teratosphaeriaceae</taxon>
        <taxon>Recurvomyces</taxon>
    </lineage>
</organism>
<feature type="region of interest" description="Disordered" evidence="1">
    <location>
        <begin position="25"/>
        <end position="51"/>
    </location>
</feature>
<dbReference type="EMBL" id="JAUTXT010000001">
    <property type="protein sequence ID" value="KAK3680264.1"/>
    <property type="molecule type" value="Genomic_DNA"/>
</dbReference>
<dbReference type="RefSeq" id="XP_064699624.1">
    <property type="nucleotide sequence ID" value="XM_064833355.1"/>
</dbReference>
<evidence type="ECO:0000256" key="1">
    <source>
        <dbReference type="SAM" id="MobiDB-lite"/>
    </source>
</evidence>
<feature type="compositionally biased region" description="Low complexity" evidence="1">
    <location>
        <begin position="36"/>
        <end position="51"/>
    </location>
</feature>
<comment type="caution">
    <text evidence="2">The sequence shown here is derived from an EMBL/GenBank/DDBJ whole genome shotgun (WGS) entry which is preliminary data.</text>
</comment>
<dbReference type="GO" id="GO:0000470">
    <property type="term" value="P:maturation of LSU-rRNA"/>
    <property type="evidence" value="ECO:0007669"/>
    <property type="project" value="TreeGrafter"/>
</dbReference>
<reference evidence="2" key="1">
    <citation type="submission" date="2023-07" db="EMBL/GenBank/DDBJ databases">
        <title>Black Yeasts Isolated from many extreme environments.</title>
        <authorList>
            <person name="Coleine C."/>
            <person name="Stajich J.E."/>
            <person name="Selbmann L."/>
        </authorList>
    </citation>
    <scope>NUCLEOTIDE SEQUENCE</scope>
    <source>
        <strain evidence="2">CCFEE 5485</strain>
    </source>
</reference>
<dbReference type="PANTHER" id="PTHR15002:SF0">
    <property type="entry name" value="RIBOSOMAL BIOGENESIS PROTEIN LAS1L"/>
    <property type="match status" value="1"/>
</dbReference>
<keyword evidence="3" id="KW-1185">Reference proteome</keyword>
<dbReference type="InterPro" id="IPR007174">
    <property type="entry name" value="Las1"/>
</dbReference>
<dbReference type="GO" id="GO:0004519">
    <property type="term" value="F:endonuclease activity"/>
    <property type="evidence" value="ECO:0007669"/>
    <property type="project" value="InterPro"/>
</dbReference>
<gene>
    <name evidence="2" type="primary">LAS1</name>
    <name evidence="2" type="ORF">LTR78_000642</name>
</gene>
<dbReference type="GO" id="GO:0090730">
    <property type="term" value="C:Las1 complex"/>
    <property type="evidence" value="ECO:0007669"/>
    <property type="project" value="InterPro"/>
</dbReference>
<dbReference type="Pfam" id="PF04031">
    <property type="entry name" value="Las1"/>
    <property type="match status" value="1"/>
</dbReference>
<dbReference type="Proteomes" id="UP001274830">
    <property type="component" value="Unassembled WGS sequence"/>
</dbReference>
<protein>
    <submittedName>
        <fullName evidence="2">rRNA-processing protein las1</fullName>
    </submittedName>
</protein>
<dbReference type="GO" id="GO:0000460">
    <property type="term" value="P:maturation of 5.8S rRNA"/>
    <property type="evidence" value="ECO:0007669"/>
    <property type="project" value="TreeGrafter"/>
</dbReference>
<name>A0AAE0WY67_9PEZI</name>
<dbReference type="PANTHER" id="PTHR15002">
    <property type="entry name" value="RIBOSOMAL BIOGENESIS PROTEIN LAS1L"/>
    <property type="match status" value="1"/>
</dbReference>
<proteinExistence type="predicted"/>
<dbReference type="GO" id="GO:0030687">
    <property type="term" value="C:preribosome, large subunit precursor"/>
    <property type="evidence" value="ECO:0007669"/>
    <property type="project" value="TreeGrafter"/>
</dbReference>
<evidence type="ECO:0000313" key="3">
    <source>
        <dbReference type="Proteomes" id="UP001274830"/>
    </source>
</evidence>
<accession>A0AAE0WY67</accession>
<dbReference type="AlphaFoldDB" id="A0AAE0WY67"/>
<sequence>MTWKLRGNLPHAVDSTALLIDAQLHHHHHHHHQNPSQAPNPGIQQQQQPANSQFSLRAVYTAAFTRFITGFCDIGRARENRLDPSSMLEIARQISLPEEFVALRHEATHEEMPSLRRLVRATEEGLGWLWRVYWSRLDDVDVGLGAGEGRGDDVEVVKDEARKLFKGFRSLRREAFRGKMHASAKHLADVQAVASECSRLCAGGKMATDAVAGVLVEDKFLLPSNRELGQSIQGAFVMWDGLLSGICEEMFEFSSALVQALLSSFADNFSTGAEHDADKEAMYLWLLHLSTDPATGTIVATAKQSLQSEAIKFCCLHPGYWTQKLAENLLERNDELKDVWQELFVASILRNDAEVADADAQMDEESLSSANPLRIPAQQLPDNIGGSFVGWQRSTLITKTPIGIIA</sequence>
<evidence type="ECO:0000313" key="2">
    <source>
        <dbReference type="EMBL" id="KAK3680264.1"/>
    </source>
</evidence>
<dbReference type="GeneID" id="89957881"/>